<name>A0A518V1U9_BRELA</name>
<keyword evidence="3" id="KW-0676">Redox-active center</keyword>
<dbReference type="PANTHER" id="PTHR45663">
    <property type="entry name" value="GEO12009P1"/>
    <property type="match status" value="1"/>
</dbReference>
<geneLocation type="plasmid" evidence="6 7">
    <name>p1821L01</name>
</geneLocation>
<dbReference type="EMBL" id="CP033461">
    <property type="protein sequence ID" value="QDX90962.1"/>
    <property type="molecule type" value="Genomic_DNA"/>
</dbReference>
<evidence type="ECO:0000256" key="4">
    <source>
        <dbReference type="SAM" id="SignalP"/>
    </source>
</evidence>
<keyword evidence="6" id="KW-0614">Plasmid</keyword>
<keyword evidence="7" id="KW-1185">Reference proteome</keyword>
<dbReference type="InterPro" id="IPR036249">
    <property type="entry name" value="Thioredoxin-like_sf"/>
</dbReference>
<dbReference type="Gene3D" id="3.40.30.10">
    <property type="entry name" value="Glutaredoxin"/>
    <property type="match status" value="1"/>
</dbReference>
<protein>
    <submittedName>
        <fullName evidence="6">Thioredoxin</fullName>
    </submittedName>
</protein>
<evidence type="ECO:0000313" key="7">
    <source>
        <dbReference type="Proteomes" id="UP000319432"/>
    </source>
</evidence>
<dbReference type="PANTHER" id="PTHR45663:SF11">
    <property type="entry name" value="GEO12009P1"/>
    <property type="match status" value="1"/>
</dbReference>
<keyword evidence="2" id="KW-1015">Disulfide bond</keyword>
<dbReference type="SUPFAM" id="SSF52833">
    <property type="entry name" value="Thioredoxin-like"/>
    <property type="match status" value="1"/>
</dbReference>
<comment type="similarity">
    <text evidence="1">Belongs to the thioredoxin family.</text>
</comment>
<dbReference type="Pfam" id="PF00085">
    <property type="entry name" value="Thioredoxin"/>
    <property type="match status" value="1"/>
</dbReference>
<dbReference type="PROSITE" id="PS51257">
    <property type="entry name" value="PROKAR_LIPOPROTEIN"/>
    <property type="match status" value="1"/>
</dbReference>
<feature type="domain" description="Thioredoxin" evidence="5">
    <location>
        <begin position="44"/>
        <end position="130"/>
    </location>
</feature>
<sequence>MKLIKITAILFVLIAIMISSGCQSQPKNAVSPINGNQIENIESLKKRISIEKELYVYFYQPSCSFCQEVEPYLLPLGEILKTPFTKIDLSNNKEGWNLYKVEGTPTVIHFKDGNEFRKVVGALSKEDYSSFFSFEE</sequence>
<dbReference type="Proteomes" id="UP000319432">
    <property type="component" value="Plasmid p1821L01"/>
</dbReference>
<evidence type="ECO:0000256" key="1">
    <source>
        <dbReference type="ARBA" id="ARBA00008987"/>
    </source>
</evidence>
<proteinExistence type="inferred from homology"/>
<keyword evidence="4" id="KW-0732">Signal</keyword>
<dbReference type="GO" id="GO:0005737">
    <property type="term" value="C:cytoplasm"/>
    <property type="evidence" value="ECO:0007669"/>
    <property type="project" value="TreeGrafter"/>
</dbReference>
<evidence type="ECO:0000259" key="5">
    <source>
        <dbReference type="Pfam" id="PF00085"/>
    </source>
</evidence>
<dbReference type="AlphaFoldDB" id="A0A518V1U9"/>
<gene>
    <name evidence="6" type="ORF">EEL30_00320</name>
</gene>
<dbReference type="CDD" id="cd02947">
    <property type="entry name" value="TRX_family"/>
    <property type="match status" value="1"/>
</dbReference>
<evidence type="ECO:0000313" key="6">
    <source>
        <dbReference type="EMBL" id="QDX90962.1"/>
    </source>
</evidence>
<dbReference type="GO" id="GO:0015035">
    <property type="term" value="F:protein-disulfide reductase activity"/>
    <property type="evidence" value="ECO:0007669"/>
    <property type="project" value="TreeGrafter"/>
</dbReference>
<evidence type="ECO:0000256" key="2">
    <source>
        <dbReference type="ARBA" id="ARBA00023157"/>
    </source>
</evidence>
<accession>A0A518V1U9</accession>
<feature type="signal peptide" evidence="4">
    <location>
        <begin position="1"/>
        <end position="24"/>
    </location>
</feature>
<reference evidence="6 7" key="1">
    <citation type="submission" date="2018-11" db="EMBL/GenBank/DDBJ databases">
        <title>Phylogenetic determinants of toxin gene distribution in genomes of Brevibacillus laterosporus.</title>
        <authorList>
            <person name="Glare T.R."/>
            <person name="Durrant A."/>
            <person name="Berry C."/>
            <person name="Palma L."/>
            <person name="Ormskirk M."/>
            <person name="Cox M.O."/>
        </authorList>
    </citation>
    <scope>NUCLEOTIDE SEQUENCE [LARGE SCALE GENOMIC DNA]</scope>
    <source>
        <strain evidence="6 7">1821L</strain>
        <plasmid evidence="6 7">p1821L01</plasmid>
    </source>
</reference>
<dbReference type="InterPro" id="IPR013766">
    <property type="entry name" value="Thioredoxin_domain"/>
</dbReference>
<evidence type="ECO:0000256" key="3">
    <source>
        <dbReference type="ARBA" id="ARBA00023284"/>
    </source>
</evidence>
<organism evidence="6 7">
    <name type="scientific">Brevibacillus laterosporus</name>
    <name type="common">Bacillus laterosporus</name>
    <dbReference type="NCBI Taxonomy" id="1465"/>
    <lineage>
        <taxon>Bacteria</taxon>
        <taxon>Bacillati</taxon>
        <taxon>Bacillota</taxon>
        <taxon>Bacilli</taxon>
        <taxon>Bacillales</taxon>
        <taxon>Paenibacillaceae</taxon>
        <taxon>Brevibacillus</taxon>
    </lineage>
</organism>
<feature type="chain" id="PRO_5038994337" evidence="4">
    <location>
        <begin position="25"/>
        <end position="136"/>
    </location>
</feature>
<dbReference type="OrthoDB" id="32134at2"/>